<dbReference type="GO" id="GO:0043565">
    <property type="term" value="F:sequence-specific DNA binding"/>
    <property type="evidence" value="ECO:0007669"/>
    <property type="project" value="InterPro"/>
</dbReference>
<feature type="transmembrane region" description="Helical" evidence="2">
    <location>
        <begin position="6"/>
        <end position="24"/>
    </location>
</feature>
<accession>A0AAE3H2Q5</accession>
<evidence type="ECO:0000313" key="5">
    <source>
        <dbReference type="Proteomes" id="UP001204144"/>
    </source>
</evidence>
<keyword evidence="2" id="KW-1133">Transmembrane helix</keyword>
<keyword evidence="2" id="KW-0812">Transmembrane</keyword>
<reference evidence="4 5" key="1">
    <citation type="submission" date="2018-11" db="EMBL/GenBank/DDBJ databases">
        <title>Novel bacteria species description.</title>
        <authorList>
            <person name="Han J.-H."/>
        </authorList>
    </citation>
    <scope>NUCLEOTIDE SEQUENCE [LARGE SCALE GENOMIC DNA]</scope>
    <source>
        <strain evidence="4 5">KCTC23259</strain>
    </source>
</reference>
<dbReference type="RefSeq" id="WP_255037005.1">
    <property type="nucleotide sequence ID" value="NZ_RJUF01000022.1"/>
</dbReference>
<dbReference type="Proteomes" id="UP001204144">
    <property type="component" value="Unassembled WGS sequence"/>
</dbReference>
<gene>
    <name evidence="4" type="ORF">EGI31_09645</name>
</gene>
<dbReference type="EMBL" id="RJUF01000022">
    <property type="protein sequence ID" value="MCP9763220.1"/>
    <property type="molecule type" value="Genomic_DNA"/>
</dbReference>
<dbReference type="InterPro" id="IPR018060">
    <property type="entry name" value="HTH_AraC"/>
</dbReference>
<feature type="domain" description="HTH araC/xylS-type" evidence="3">
    <location>
        <begin position="259"/>
        <end position="357"/>
    </location>
</feature>
<evidence type="ECO:0000256" key="2">
    <source>
        <dbReference type="SAM" id="Phobius"/>
    </source>
</evidence>
<organism evidence="4 5">
    <name type="scientific">Lacihabitans soyangensis</name>
    <dbReference type="NCBI Taxonomy" id="869394"/>
    <lineage>
        <taxon>Bacteria</taxon>
        <taxon>Pseudomonadati</taxon>
        <taxon>Bacteroidota</taxon>
        <taxon>Cytophagia</taxon>
        <taxon>Cytophagales</taxon>
        <taxon>Leadbetterellaceae</taxon>
        <taxon>Lacihabitans</taxon>
    </lineage>
</organism>
<feature type="transmembrane region" description="Helical" evidence="2">
    <location>
        <begin position="136"/>
        <end position="158"/>
    </location>
</feature>
<sequence length="357" mass="42439">MSIYTTPLQFAYFLGLLFSVLLLNRGFKEERLSDKLLAAVLFLLTMEIQDYTFGFSGINMLWEELNGFPRHFSLAFPPTVYFYLNAQINRDFKFKRTDFLYYIPYAIYFIINLFVFCQGKEYVDKWQGNPNLNWLNWLETITLWVLYFYFFILSLKIYKNYRKWAETQFSDTETISFEWIRNFIYLIITGEVFKTGWNLADYIIDMPFEKDWWWHLYTVAIICYVGISGYAQTQPKTLHFEAEIMPEIKIEESTKKISEELIPKIKHIFSTEKVFLEPELTLSELALKLKTNTSLLSAAINQGFGKNFNDFVNEYRIREFEKQLSNPENKNYTKLAIALDCGFNSKATFNRALKKFS</sequence>
<protein>
    <submittedName>
        <fullName evidence="4">AraC family transcriptional regulator</fullName>
    </submittedName>
</protein>
<evidence type="ECO:0000313" key="4">
    <source>
        <dbReference type="EMBL" id="MCP9763220.1"/>
    </source>
</evidence>
<dbReference type="PROSITE" id="PS01124">
    <property type="entry name" value="HTH_ARAC_FAMILY_2"/>
    <property type="match status" value="1"/>
</dbReference>
<dbReference type="Pfam" id="PF12833">
    <property type="entry name" value="HTH_18"/>
    <property type="match status" value="1"/>
</dbReference>
<feature type="transmembrane region" description="Helical" evidence="2">
    <location>
        <begin position="212"/>
        <end position="231"/>
    </location>
</feature>
<feature type="transmembrane region" description="Helical" evidence="2">
    <location>
        <begin position="36"/>
        <end position="62"/>
    </location>
</feature>
<comment type="caution">
    <text evidence="4">The sequence shown here is derived from an EMBL/GenBank/DDBJ whole genome shotgun (WGS) entry which is preliminary data.</text>
</comment>
<proteinExistence type="predicted"/>
<keyword evidence="1" id="KW-0238">DNA-binding</keyword>
<feature type="transmembrane region" description="Helical" evidence="2">
    <location>
        <begin position="179"/>
        <end position="200"/>
    </location>
</feature>
<dbReference type="SMART" id="SM00342">
    <property type="entry name" value="HTH_ARAC"/>
    <property type="match status" value="1"/>
</dbReference>
<dbReference type="PANTHER" id="PTHR43280">
    <property type="entry name" value="ARAC-FAMILY TRANSCRIPTIONAL REGULATOR"/>
    <property type="match status" value="1"/>
</dbReference>
<dbReference type="PANTHER" id="PTHR43280:SF29">
    <property type="entry name" value="ARAC-FAMILY TRANSCRIPTIONAL REGULATOR"/>
    <property type="match status" value="1"/>
</dbReference>
<evidence type="ECO:0000256" key="1">
    <source>
        <dbReference type="ARBA" id="ARBA00023125"/>
    </source>
</evidence>
<evidence type="ECO:0000259" key="3">
    <source>
        <dbReference type="PROSITE" id="PS01124"/>
    </source>
</evidence>
<dbReference type="AlphaFoldDB" id="A0AAE3H2Q5"/>
<feature type="transmembrane region" description="Helical" evidence="2">
    <location>
        <begin position="98"/>
        <end position="116"/>
    </location>
</feature>
<dbReference type="GO" id="GO:0003700">
    <property type="term" value="F:DNA-binding transcription factor activity"/>
    <property type="evidence" value="ECO:0007669"/>
    <property type="project" value="InterPro"/>
</dbReference>
<name>A0AAE3H2Q5_9BACT</name>
<feature type="transmembrane region" description="Helical" evidence="2">
    <location>
        <begin position="68"/>
        <end position="86"/>
    </location>
</feature>
<dbReference type="Gene3D" id="1.10.10.60">
    <property type="entry name" value="Homeodomain-like"/>
    <property type="match status" value="2"/>
</dbReference>
<keyword evidence="2" id="KW-0472">Membrane</keyword>
<keyword evidence="5" id="KW-1185">Reference proteome</keyword>